<proteinExistence type="predicted"/>
<dbReference type="PANTHER" id="PTHR23517">
    <property type="entry name" value="RESISTANCE PROTEIN MDTM, PUTATIVE-RELATED-RELATED"/>
    <property type="match status" value="1"/>
</dbReference>
<feature type="transmembrane region" description="Helical" evidence="7">
    <location>
        <begin position="254"/>
        <end position="275"/>
    </location>
</feature>
<dbReference type="PROSITE" id="PS50850">
    <property type="entry name" value="MFS"/>
    <property type="match status" value="1"/>
</dbReference>
<feature type="transmembrane region" description="Helical" evidence="7">
    <location>
        <begin position="220"/>
        <end position="242"/>
    </location>
</feature>
<dbReference type="InterPro" id="IPR011701">
    <property type="entry name" value="MFS"/>
</dbReference>
<protein>
    <recommendedName>
        <fullName evidence="8">Major facilitator superfamily (MFS) profile domain-containing protein</fullName>
    </recommendedName>
</protein>
<evidence type="ECO:0000256" key="6">
    <source>
        <dbReference type="ARBA" id="ARBA00023136"/>
    </source>
</evidence>
<comment type="subcellular location">
    <subcellularLocation>
        <location evidence="1">Cell membrane</location>
        <topology evidence="1">Multi-pass membrane protein</topology>
    </subcellularLocation>
</comment>
<reference evidence="9 10" key="1">
    <citation type="journal article" date="2015" name="Genome Announc.">
        <title>Complete Genome Sequence of Clavibacter michiganensis subsp. insidiosus R1-1 Using PacBio Single-Molecule Real-Time Technology.</title>
        <authorList>
            <person name="Lu Y."/>
            <person name="Samac D.A."/>
            <person name="Glazebrook J."/>
            <person name="Ishimaru C.A."/>
        </authorList>
    </citation>
    <scope>NUCLEOTIDE SEQUENCE [LARGE SCALE GENOMIC DNA]</scope>
    <source>
        <strain evidence="9 10">R1-1</strain>
    </source>
</reference>
<dbReference type="AlphaFoldDB" id="A0A0D5CG33"/>
<keyword evidence="4 7" id="KW-0812">Transmembrane</keyword>
<feature type="domain" description="Major facilitator superfamily (MFS) profile" evidence="8">
    <location>
        <begin position="11"/>
        <end position="398"/>
    </location>
</feature>
<evidence type="ECO:0000256" key="7">
    <source>
        <dbReference type="SAM" id="Phobius"/>
    </source>
</evidence>
<dbReference type="GO" id="GO:0022857">
    <property type="term" value="F:transmembrane transporter activity"/>
    <property type="evidence" value="ECO:0007669"/>
    <property type="project" value="InterPro"/>
</dbReference>
<dbReference type="OrthoDB" id="3177957at2"/>
<feature type="transmembrane region" description="Helical" evidence="7">
    <location>
        <begin position="310"/>
        <end position="336"/>
    </location>
</feature>
<feature type="transmembrane region" description="Helical" evidence="7">
    <location>
        <begin position="44"/>
        <end position="66"/>
    </location>
</feature>
<dbReference type="HOGENOM" id="CLU_038683_1_1_11"/>
<feature type="transmembrane region" description="Helical" evidence="7">
    <location>
        <begin position="348"/>
        <end position="368"/>
    </location>
</feature>
<feature type="transmembrane region" description="Helical" evidence="7">
    <location>
        <begin position="107"/>
        <end position="125"/>
    </location>
</feature>
<dbReference type="InterPro" id="IPR020846">
    <property type="entry name" value="MFS_dom"/>
</dbReference>
<feature type="transmembrane region" description="Helical" evidence="7">
    <location>
        <begin position="137"/>
        <end position="156"/>
    </location>
</feature>
<dbReference type="PATRIC" id="fig|33014.5.peg.646"/>
<evidence type="ECO:0000256" key="5">
    <source>
        <dbReference type="ARBA" id="ARBA00022989"/>
    </source>
</evidence>
<dbReference type="PANTHER" id="PTHR23517:SF3">
    <property type="entry name" value="INTEGRAL MEMBRANE TRANSPORT PROTEIN"/>
    <property type="match status" value="1"/>
</dbReference>
<feature type="transmembrane region" description="Helical" evidence="7">
    <location>
        <begin position="374"/>
        <end position="394"/>
    </location>
</feature>
<keyword evidence="3" id="KW-1003">Cell membrane</keyword>
<evidence type="ECO:0000256" key="2">
    <source>
        <dbReference type="ARBA" id="ARBA00022448"/>
    </source>
</evidence>
<evidence type="ECO:0000313" key="9">
    <source>
        <dbReference type="EMBL" id="AJW78239.1"/>
    </source>
</evidence>
<dbReference type="InterPro" id="IPR050171">
    <property type="entry name" value="MFS_Transporters"/>
</dbReference>
<name>A0A0D5CG33_9MICO</name>
<gene>
    <name evidence="9" type="ORF">VO01_03065</name>
</gene>
<dbReference type="PROSITE" id="PS00216">
    <property type="entry name" value="SUGAR_TRANSPORT_1"/>
    <property type="match status" value="1"/>
</dbReference>
<sequence length="442" mass="44316">MTRRPTLPPAASFGVAAGVLVLSLGASGAPAMLYPAFSALWGTGPVVTTALFAVYPVALVVVMVAGGGLSDRFGRRRLMLAGVAVVAVGTVLFALADAPAWAFAGRIVQGAGVGLAMSAASAALVEFDRSGNPTRASAVNAAATSLGATAAILVGGWLVQHTADPTHLAFWILLAAVLVLLVALVFLPETARTAGARPAAAASAGRRALLAVPRAGRRPFLVGTAAVTVAFVTGAVFLALGAQIIRDVVGTANAFHAAATLATWPLVVMPTTLLARRIPTSAAVRIGGVVAAVGLALLLVAGVADSLAVFLGSALLSGVGYGFLMYGGLGLVTAAADDGRRASTFSSMYLVAYLAQGSTAVLVGALATATSLDAAVVVAVPVIVVLCLATAAVARRSRGSHGQRGLGRRSRTRKGPADPRIRGALLRAVAAYANVFASMTKR</sequence>
<organism evidence="9 10">
    <name type="scientific">Clavibacter michiganensis subsp. insidiosus</name>
    <dbReference type="NCBI Taxonomy" id="33014"/>
    <lineage>
        <taxon>Bacteria</taxon>
        <taxon>Bacillati</taxon>
        <taxon>Actinomycetota</taxon>
        <taxon>Actinomycetes</taxon>
        <taxon>Micrococcales</taxon>
        <taxon>Microbacteriaceae</taxon>
        <taxon>Clavibacter</taxon>
    </lineage>
</organism>
<dbReference type="InterPro" id="IPR005829">
    <property type="entry name" value="Sugar_transporter_CS"/>
</dbReference>
<feature type="transmembrane region" description="Helical" evidence="7">
    <location>
        <begin position="282"/>
        <end position="304"/>
    </location>
</feature>
<feature type="transmembrane region" description="Helical" evidence="7">
    <location>
        <begin position="78"/>
        <end position="95"/>
    </location>
</feature>
<dbReference type="Pfam" id="PF07690">
    <property type="entry name" value="MFS_1"/>
    <property type="match status" value="1"/>
</dbReference>
<dbReference type="EMBL" id="CP011043">
    <property type="protein sequence ID" value="AJW78239.1"/>
    <property type="molecule type" value="Genomic_DNA"/>
</dbReference>
<evidence type="ECO:0000256" key="4">
    <source>
        <dbReference type="ARBA" id="ARBA00022692"/>
    </source>
</evidence>
<keyword evidence="5 7" id="KW-1133">Transmembrane helix</keyword>
<evidence type="ECO:0000256" key="3">
    <source>
        <dbReference type="ARBA" id="ARBA00022475"/>
    </source>
</evidence>
<evidence type="ECO:0000256" key="1">
    <source>
        <dbReference type="ARBA" id="ARBA00004651"/>
    </source>
</evidence>
<dbReference type="RefSeq" id="WP_045526763.1">
    <property type="nucleotide sequence ID" value="NZ_CP011043.1"/>
</dbReference>
<dbReference type="GO" id="GO:0005886">
    <property type="term" value="C:plasma membrane"/>
    <property type="evidence" value="ECO:0007669"/>
    <property type="project" value="UniProtKB-SubCell"/>
</dbReference>
<evidence type="ECO:0000259" key="8">
    <source>
        <dbReference type="PROSITE" id="PS50850"/>
    </source>
</evidence>
<dbReference type="Gene3D" id="1.20.1250.20">
    <property type="entry name" value="MFS general substrate transporter like domains"/>
    <property type="match status" value="1"/>
</dbReference>
<keyword evidence="2" id="KW-0813">Transport</keyword>
<accession>A0A0D5CG33</accession>
<dbReference type="KEGG" id="cmh:VO01_03065"/>
<dbReference type="SUPFAM" id="SSF103473">
    <property type="entry name" value="MFS general substrate transporter"/>
    <property type="match status" value="1"/>
</dbReference>
<dbReference type="Proteomes" id="UP000032604">
    <property type="component" value="Chromosome"/>
</dbReference>
<keyword evidence="6 7" id="KW-0472">Membrane</keyword>
<feature type="transmembrane region" description="Helical" evidence="7">
    <location>
        <begin position="168"/>
        <end position="187"/>
    </location>
</feature>
<evidence type="ECO:0000313" key="10">
    <source>
        <dbReference type="Proteomes" id="UP000032604"/>
    </source>
</evidence>
<dbReference type="InterPro" id="IPR036259">
    <property type="entry name" value="MFS_trans_sf"/>
</dbReference>